<evidence type="ECO:0000256" key="4">
    <source>
        <dbReference type="ARBA" id="ARBA00022692"/>
    </source>
</evidence>
<dbReference type="PROSITE" id="PS00216">
    <property type="entry name" value="SUGAR_TRANSPORT_1"/>
    <property type="match status" value="1"/>
</dbReference>
<evidence type="ECO:0000256" key="6">
    <source>
        <dbReference type="ARBA" id="ARBA00023136"/>
    </source>
</evidence>
<feature type="transmembrane region" description="Helical" evidence="7">
    <location>
        <begin position="37"/>
        <end position="62"/>
    </location>
</feature>
<comment type="similarity">
    <text evidence="2">Belongs to the major facilitator superfamily. Sugar transporter (TC 2.A.1.1) family.</text>
</comment>
<dbReference type="InterPro" id="IPR036259">
    <property type="entry name" value="MFS_trans_sf"/>
</dbReference>
<comment type="subcellular location">
    <subcellularLocation>
        <location evidence="1">Membrane</location>
        <topology evidence="1">Multi-pass membrane protein</topology>
    </subcellularLocation>
</comment>
<dbReference type="AlphaFoldDB" id="A0A4V2UWQ1"/>
<dbReference type="PROSITE" id="PS50850">
    <property type="entry name" value="MFS"/>
    <property type="match status" value="1"/>
</dbReference>
<evidence type="ECO:0000256" key="5">
    <source>
        <dbReference type="ARBA" id="ARBA00022989"/>
    </source>
</evidence>
<dbReference type="GO" id="GO:0016020">
    <property type="term" value="C:membrane"/>
    <property type="evidence" value="ECO:0007669"/>
    <property type="project" value="UniProtKB-SubCell"/>
</dbReference>
<keyword evidence="5 7" id="KW-1133">Transmembrane helix</keyword>
<feature type="transmembrane region" description="Helical" evidence="7">
    <location>
        <begin position="327"/>
        <end position="347"/>
    </location>
</feature>
<accession>A0A4V2UWQ1</accession>
<dbReference type="PANTHER" id="PTHR23511:SF34">
    <property type="entry name" value="SYNAPTIC VESICLE GLYCOPROTEIN 2"/>
    <property type="match status" value="1"/>
</dbReference>
<dbReference type="OrthoDB" id="9814026at2"/>
<feature type="transmembrane region" description="Helical" evidence="7">
    <location>
        <begin position="377"/>
        <end position="395"/>
    </location>
</feature>
<feature type="transmembrane region" description="Helical" evidence="7">
    <location>
        <begin position="115"/>
        <end position="134"/>
    </location>
</feature>
<dbReference type="Gene3D" id="1.20.1250.20">
    <property type="entry name" value="MFS general substrate transporter like domains"/>
    <property type="match status" value="1"/>
</dbReference>
<dbReference type="PANTHER" id="PTHR23511">
    <property type="entry name" value="SYNAPTIC VESICLE GLYCOPROTEIN 2"/>
    <property type="match status" value="1"/>
</dbReference>
<dbReference type="EMBL" id="SMAJ01000030">
    <property type="protein sequence ID" value="TCT00528.1"/>
    <property type="molecule type" value="Genomic_DNA"/>
</dbReference>
<reference evidence="9 10" key="1">
    <citation type="submission" date="2019-03" db="EMBL/GenBank/DDBJ databases">
        <title>Genomic Encyclopedia of Type Strains, Phase IV (KMG-IV): sequencing the most valuable type-strain genomes for metagenomic binning, comparative biology and taxonomic classification.</title>
        <authorList>
            <person name="Goeker M."/>
        </authorList>
    </citation>
    <scope>NUCLEOTIDE SEQUENCE [LARGE SCALE GENOMIC DNA]</scope>
    <source>
        <strain evidence="9 10">DSM 24591</strain>
    </source>
</reference>
<organism evidence="9 10">
    <name type="scientific">Paralcaligenes ureilyticus</name>
    <dbReference type="NCBI Taxonomy" id="627131"/>
    <lineage>
        <taxon>Bacteria</taxon>
        <taxon>Pseudomonadati</taxon>
        <taxon>Pseudomonadota</taxon>
        <taxon>Betaproteobacteria</taxon>
        <taxon>Burkholderiales</taxon>
        <taxon>Alcaligenaceae</taxon>
        <taxon>Paralcaligenes</taxon>
    </lineage>
</organism>
<dbReference type="Proteomes" id="UP000295525">
    <property type="component" value="Unassembled WGS sequence"/>
</dbReference>
<evidence type="ECO:0000259" key="8">
    <source>
        <dbReference type="PROSITE" id="PS50850"/>
    </source>
</evidence>
<feature type="domain" description="Major facilitator superfamily (MFS) profile" evidence="8">
    <location>
        <begin position="41"/>
        <end position="467"/>
    </location>
</feature>
<evidence type="ECO:0000256" key="2">
    <source>
        <dbReference type="ARBA" id="ARBA00010992"/>
    </source>
</evidence>
<evidence type="ECO:0000256" key="1">
    <source>
        <dbReference type="ARBA" id="ARBA00004141"/>
    </source>
</evidence>
<evidence type="ECO:0000313" key="10">
    <source>
        <dbReference type="Proteomes" id="UP000295525"/>
    </source>
</evidence>
<keyword evidence="6 7" id="KW-0472">Membrane</keyword>
<feature type="transmembrane region" description="Helical" evidence="7">
    <location>
        <begin position="354"/>
        <end position="371"/>
    </location>
</feature>
<proteinExistence type="inferred from homology"/>
<keyword evidence="10" id="KW-1185">Reference proteome</keyword>
<dbReference type="InterPro" id="IPR005829">
    <property type="entry name" value="Sugar_transporter_CS"/>
</dbReference>
<feature type="transmembrane region" description="Helical" evidence="7">
    <location>
        <begin position="140"/>
        <end position="161"/>
    </location>
</feature>
<sequence>MNSNTAATAAAVSSRQSAGDLSRLLTARMDRLPTTRYLWVLVLLISLGGFFEIYDLIFMGYIAPGMAKSGILATTTATFFAFKGFGAFVAATFAGLFVGTFGLGFLADRYGRRKVFTYSLLWYSVCSAIMAFQTSAEGLLFWRFITGIGIGVEIITIDTYITELVPQQMRGRAMGFNQAIMFVAAPVAAILSYWLIPNAPFGLDGWRWVVLIGSLGALAVWVIRRPVPESPRWLARVGRNADAERIVQKIESRVAAQYGKALPAPMPITAVKPATAAFSQVWLPPFRSRLIMLVVFNFFQAIGYYGFANWVPTLLIGQGITVTKSLLYSSIIAIALPLGPLIASTFADKIQRKWIIVGSALAVIVFGLLFSKMTNPLPLIVFGVLISLSGQFISVSYHTYQSELFPTSVRCRASGMVYSASRVGAMLSGFLIAYLLHNFGVTGVFAGIIGCMLAIVVSIGVFGPKTTGLSLDEISP</sequence>
<evidence type="ECO:0000256" key="3">
    <source>
        <dbReference type="ARBA" id="ARBA00022448"/>
    </source>
</evidence>
<feature type="transmembrane region" description="Helical" evidence="7">
    <location>
        <begin position="82"/>
        <end position="103"/>
    </location>
</feature>
<dbReference type="CDD" id="cd17316">
    <property type="entry name" value="MFS_SV2_like"/>
    <property type="match status" value="1"/>
</dbReference>
<dbReference type="Pfam" id="PF00083">
    <property type="entry name" value="Sugar_tr"/>
    <property type="match status" value="1"/>
</dbReference>
<protein>
    <submittedName>
        <fullName evidence="9">Putative MFS transporter</fullName>
    </submittedName>
</protein>
<feature type="transmembrane region" description="Helical" evidence="7">
    <location>
        <begin position="206"/>
        <end position="223"/>
    </location>
</feature>
<dbReference type="SUPFAM" id="SSF103473">
    <property type="entry name" value="MFS general substrate transporter"/>
    <property type="match status" value="1"/>
</dbReference>
<evidence type="ECO:0000256" key="7">
    <source>
        <dbReference type="SAM" id="Phobius"/>
    </source>
</evidence>
<evidence type="ECO:0000313" key="9">
    <source>
        <dbReference type="EMBL" id="TCT00528.1"/>
    </source>
</evidence>
<feature type="transmembrane region" description="Helical" evidence="7">
    <location>
        <begin position="416"/>
        <end position="436"/>
    </location>
</feature>
<feature type="transmembrane region" description="Helical" evidence="7">
    <location>
        <begin position="290"/>
        <end position="307"/>
    </location>
</feature>
<comment type="caution">
    <text evidence="9">The sequence shown here is derived from an EMBL/GenBank/DDBJ whole genome shotgun (WGS) entry which is preliminary data.</text>
</comment>
<name>A0A4V2UWQ1_9BURK</name>
<dbReference type="InterPro" id="IPR020846">
    <property type="entry name" value="MFS_dom"/>
</dbReference>
<feature type="transmembrane region" description="Helical" evidence="7">
    <location>
        <begin position="442"/>
        <end position="462"/>
    </location>
</feature>
<dbReference type="RefSeq" id="WP_132586382.1">
    <property type="nucleotide sequence ID" value="NZ_SMAJ01000030.1"/>
</dbReference>
<feature type="transmembrane region" description="Helical" evidence="7">
    <location>
        <begin position="173"/>
        <end position="194"/>
    </location>
</feature>
<dbReference type="InterPro" id="IPR005828">
    <property type="entry name" value="MFS_sugar_transport-like"/>
</dbReference>
<keyword evidence="3" id="KW-0813">Transport</keyword>
<dbReference type="GO" id="GO:0022857">
    <property type="term" value="F:transmembrane transporter activity"/>
    <property type="evidence" value="ECO:0007669"/>
    <property type="project" value="InterPro"/>
</dbReference>
<dbReference type="PROSITE" id="PS00217">
    <property type="entry name" value="SUGAR_TRANSPORT_2"/>
    <property type="match status" value="1"/>
</dbReference>
<keyword evidence="4 7" id="KW-0812">Transmembrane</keyword>
<gene>
    <name evidence="9" type="ORF">EDC26_1301</name>
</gene>